<organism evidence="1 2">
    <name type="scientific">Desulfonema limicola</name>
    <dbReference type="NCBI Taxonomy" id="45656"/>
    <lineage>
        <taxon>Bacteria</taxon>
        <taxon>Pseudomonadati</taxon>
        <taxon>Thermodesulfobacteriota</taxon>
        <taxon>Desulfobacteria</taxon>
        <taxon>Desulfobacterales</taxon>
        <taxon>Desulfococcaceae</taxon>
        <taxon>Desulfonema</taxon>
    </lineage>
</organism>
<dbReference type="RefSeq" id="WP_207689907.1">
    <property type="nucleotide sequence ID" value="NZ_CP061799.1"/>
</dbReference>
<sequence>MFNEFSDHKTIKKSFAWIKKNLDPLQSYIVFENDLNKQDYSIFSESLIAYQYLKNGNYAWKKIYDSKYSKEYLVIQIEPGKEDETLGRVIGYGFPADTVYYLYKAEKKL</sequence>
<reference evidence="1" key="1">
    <citation type="journal article" date="2021" name="Microb. Physiol.">
        <title>Proteogenomic Insights into the Physiology of Marine, Sulfate-Reducing, Filamentous Desulfonema limicola and Desulfonema magnum.</title>
        <authorList>
            <person name="Schnaars V."/>
            <person name="Wohlbrand L."/>
            <person name="Scheve S."/>
            <person name="Hinrichs C."/>
            <person name="Reinhardt R."/>
            <person name="Rabus R."/>
        </authorList>
    </citation>
    <scope>NUCLEOTIDE SEQUENCE</scope>
    <source>
        <strain evidence="1">5ac10</strain>
    </source>
</reference>
<dbReference type="Proteomes" id="UP000663720">
    <property type="component" value="Chromosome"/>
</dbReference>
<dbReference type="KEGG" id="dli:dnl_02000"/>
<keyword evidence="2" id="KW-1185">Reference proteome</keyword>
<dbReference type="EMBL" id="CP061799">
    <property type="protein sequence ID" value="QTA77995.1"/>
    <property type="molecule type" value="Genomic_DNA"/>
</dbReference>
<gene>
    <name evidence="1" type="ORF">dnl_02000</name>
</gene>
<proteinExistence type="predicted"/>
<accession>A0A975B3A0</accession>
<evidence type="ECO:0000313" key="2">
    <source>
        <dbReference type="Proteomes" id="UP000663720"/>
    </source>
</evidence>
<evidence type="ECO:0000313" key="1">
    <source>
        <dbReference type="EMBL" id="QTA77995.1"/>
    </source>
</evidence>
<dbReference type="AlphaFoldDB" id="A0A975B3A0"/>
<protein>
    <submittedName>
        <fullName evidence="1">Uncharacterized protein</fullName>
    </submittedName>
</protein>
<name>A0A975B3A0_9BACT</name>